<feature type="region of interest" description="Disordered" evidence="1">
    <location>
        <begin position="1203"/>
        <end position="1254"/>
    </location>
</feature>
<name>A0AAU9X463_9CNID</name>
<dbReference type="Gene3D" id="3.30.1490.40">
    <property type="match status" value="1"/>
</dbReference>
<reference evidence="3 4" key="1">
    <citation type="submission" date="2022-05" db="EMBL/GenBank/DDBJ databases">
        <authorList>
            <consortium name="Genoscope - CEA"/>
            <person name="William W."/>
        </authorList>
    </citation>
    <scope>NUCLEOTIDE SEQUENCE [LARGE SCALE GENOMIC DNA]</scope>
</reference>
<feature type="region of interest" description="Disordered" evidence="1">
    <location>
        <begin position="482"/>
        <end position="525"/>
    </location>
</feature>
<dbReference type="SUPFAM" id="SSF55277">
    <property type="entry name" value="GYF domain"/>
    <property type="match status" value="1"/>
</dbReference>
<dbReference type="Pfam" id="PF02213">
    <property type="entry name" value="GYF"/>
    <property type="match status" value="1"/>
</dbReference>
<dbReference type="InterPro" id="IPR051640">
    <property type="entry name" value="GRB10-interact_GYF"/>
</dbReference>
<evidence type="ECO:0000313" key="4">
    <source>
        <dbReference type="Proteomes" id="UP001159428"/>
    </source>
</evidence>
<dbReference type="AlphaFoldDB" id="A0AAU9X463"/>
<feature type="compositionally biased region" description="Polar residues" evidence="1">
    <location>
        <begin position="649"/>
        <end position="662"/>
    </location>
</feature>
<feature type="compositionally biased region" description="Basic and acidic residues" evidence="1">
    <location>
        <begin position="734"/>
        <end position="773"/>
    </location>
</feature>
<evidence type="ECO:0000259" key="2">
    <source>
        <dbReference type="PROSITE" id="PS50829"/>
    </source>
</evidence>
<feature type="compositionally biased region" description="Polar residues" evidence="1">
    <location>
        <begin position="494"/>
        <end position="518"/>
    </location>
</feature>
<protein>
    <recommendedName>
        <fullName evidence="2">GYF domain-containing protein</fullName>
    </recommendedName>
</protein>
<feature type="region of interest" description="Disordered" evidence="1">
    <location>
        <begin position="101"/>
        <end position="460"/>
    </location>
</feature>
<feature type="compositionally biased region" description="Low complexity" evidence="1">
    <location>
        <begin position="970"/>
        <end position="984"/>
    </location>
</feature>
<dbReference type="GO" id="GO:0005829">
    <property type="term" value="C:cytosol"/>
    <property type="evidence" value="ECO:0007669"/>
    <property type="project" value="TreeGrafter"/>
</dbReference>
<comment type="caution">
    <text evidence="3">The sequence shown here is derived from an EMBL/GenBank/DDBJ whole genome shotgun (WGS) entry which is preliminary data.</text>
</comment>
<gene>
    <name evidence="3" type="ORF">PMEA_00016283</name>
</gene>
<evidence type="ECO:0000313" key="3">
    <source>
        <dbReference type="EMBL" id="CAH3135572.1"/>
    </source>
</evidence>
<dbReference type="EMBL" id="CALNXJ010000029">
    <property type="protein sequence ID" value="CAH3135572.1"/>
    <property type="molecule type" value="Genomic_DNA"/>
</dbReference>
<feature type="compositionally biased region" description="Basic and acidic residues" evidence="1">
    <location>
        <begin position="781"/>
        <end position="833"/>
    </location>
</feature>
<evidence type="ECO:0000256" key="1">
    <source>
        <dbReference type="SAM" id="MobiDB-lite"/>
    </source>
</evidence>
<accession>A0AAU9X463</accession>
<feature type="compositionally biased region" description="Acidic residues" evidence="1">
    <location>
        <begin position="340"/>
        <end position="355"/>
    </location>
</feature>
<dbReference type="SMART" id="SM00444">
    <property type="entry name" value="GYF"/>
    <property type="match status" value="1"/>
</dbReference>
<feature type="compositionally biased region" description="Basic and acidic residues" evidence="1">
    <location>
        <begin position="923"/>
        <end position="934"/>
    </location>
</feature>
<feature type="compositionally biased region" description="Low complexity" evidence="1">
    <location>
        <begin position="623"/>
        <end position="637"/>
    </location>
</feature>
<feature type="compositionally biased region" description="Basic and acidic residues" evidence="1">
    <location>
        <begin position="1097"/>
        <end position="1106"/>
    </location>
</feature>
<dbReference type="Proteomes" id="UP001159428">
    <property type="component" value="Unassembled WGS sequence"/>
</dbReference>
<dbReference type="InterPro" id="IPR035445">
    <property type="entry name" value="GYF-like_dom_sf"/>
</dbReference>
<feature type="region of interest" description="Disordered" evidence="1">
    <location>
        <begin position="886"/>
        <end position="1106"/>
    </location>
</feature>
<feature type="compositionally biased region" description="Basic and acidic residues" evidence="1">
    <location>
        <begin position="356"/>
        <end position="365"/>
    </location>
</feature>
<feature type="domain" description="GYF" evidence="2">
    <location>
        <begin position="511"/>
        <end position="559"/>
    </location>
</feature>
<feature type="compositionally biased region" description="Low complexity" evidence="1">
    <location>
        <begin position="166"/>
        <end position="175"/>
    </location>
</feature>
<feature type="compositionally biased region" description="Polar residues" evidence="1">
    <location>
        <begin position="710"/>
        <end position="730"/>
    </location>
</feature>
<feature type="compositionally biased region" description="Acidic residues" evidence="1">
    <location>
        <begin position="1038"/>
        <end position="1056"/>
    </location>
</feature>
<dbReference type="CDD" id="cd00072">
    <property type="entry name" value="GYF"/>
    <property type="match status" value="1"/>
</dbReference>
<feature type="compositionally biased region" description="Basic and acidic residues" evidence="1">
    <location>
        <begin position="251"/>
        <end position="260"/>
    </location>
</feature>
<feature type="compositionally biased region" description="Low complexity" evidence="1">
    <location>
        <begin position="414"/>
        <end position="424"/>
    </location>
</feature>
<feature type="region of interest" description="Disordered" evidence="1">
    <location>
        <begin position="623"/>
        <end position="853"/>
    </location>
</feature>
<feature type="compositionally biased region" description="Low complexity" evidence="1">
    <location>
        <begin position="395"/>
        <end position="407"/>
    </location>
</feature>
<feature type="compositionally biased region" description="Polar residues" evidence="1">
    <location>
        <begin position="672"/>
        <end position="683"/>
    </location>
</feature>
<proteinExistence type="predicted"/>
<dbReference type="PANTHER" id="PTHR14445">
    <property type="entry name" value="GRB10 INTERACTING GYF PROTEIN"/>
    <property type="match status" value="1"/>
</dbReference>
<feature type="compositionally biased region" description="Basic and acidic residues" evidence="1">
    <location>
        <begin position="197"/>
        <end position="206"/>
    </location>
</feature>
<organism evidence="3 4">
    <name type="scientific">Pocillopora meandrina</name>
    <dbReference type="NCBI Taxonomy" id="46732"/>
    <lineage>
        <taxon>Eukaryota</taxon>
        <taxon>Metazoa</taxon>
        <taxon>Cnidaria</taxon>
        <taxon>Anthozoa</taxon>
        <taxon>Hexacorallia</taxon>
        <taxon>Scleractinia</taxon>
        <taxon>Astrocoeniina</taxon>
        <taxon>Pocilloporidae</taxon>
        <taxon>Pocillopora</taxon>
    </lineage>
</organism>
<feature type="compositionally biased region" description="Polar residues" evidence="1">
    <location>
        <begin position="985"/>
        <end position="1003"/>
    </location>
</feature>
<dbReference type="PANTHER" id="PTHR14445:SF36">
    <property type="entry name" value="FI03272P-RELATED"/>
    <property type="match status" value="1"/>
</dbReference>
<feature type="compositionally biased region" description="Polar residues" evidence="1">
    <location>
        <begin position="1018"/>
        <end position="1027"/>
    </location>
</feature>
<feature type="compositionally biased region" description="Polar residues" evidence="1">
    <location>
        <begin position="1217"/>
        <end position="1226"/>
    </location>
</feature>
<feature type="compositionally biased region" description="Polar residues" evidence="1">
    <location>
        <begin position="909"/>
        <end position="922"/>
    </location>
</feature>
<dbReference type="InterPro" id="IPR003169">
    <property type="entry name" value="GYF"/>
</dbReference>
<feature type="compositionally biased region" description="Basic and acidic residues" evidence="1">
    <location>
        <begin position="313"/>
        <end position="334"/>
    </location>
</feature>
<keyword evidence="4" id="KW-1185">Reference proteome</keyword>
<sequence length="1277" mass="144915">MSETLTFGPEWLRALSSGNSVTSPPPSPGPKYKLAEHRYGKEEMLALFSEDVMVPPELQLFDSICRTRPALPLAFQQFTEEEQRNSAGSVNSNAVLKLMGRGAMRGVGPPRGPGRGGIRGRGRGDGGYTRQTSYEDTRGEGGAGFGRGSDTRRQGWSENSRGSFERSPSLRESGPSGPGRGGYDPSLARPRLSSDTSWERAERRSDSGNWRSGDDDDGWRISGQRSSERSDKWRGGGPSRGRASWRGGTESYRERGHPDDEWQTARGSRRSYHDNEDVRWGSSYDRLPEWSNDDNEDFTTPGTFDSSGAFVSKQKEEDSQSKDERKYVENRDKNMGNQSESDDEEPPDVWDDEDKDAVQTKHSDSGTRPVSEGKPAETLEQQKPPAAKPPSTHQTTDTYKPSPSTTTSPPPSPSHSSTSQQRTPNSTPSNAPNKPFAHVPPQAHITTSSTMLEQAAGSLKEDEPNMDHFAQAAENLVASLDDDEEEDLKEEDQPTTQQKQEYRSSPTTTEEVQWSYTDPQGKVQGPFSNSEMADWFSHGYFTMGLLVKRTIDEIFQPLGEIIKQWGRVPFTPGPQPPPCKVVPEHIQRQQQILAQQQQYQHLMQQHYLQQQLFHQQAMMMQQQQLQHSQQQMQQMQQMPPPPQHSPTQNSSSPMTQHGQPQAKQAGVHHLEQQPQQGRPQTLSPHAESIWGTGTPPQASPSIIAPGPWSPVTTTSAGKGWDTENSQQNVPSFEEIQRMEEEKEKQARLEMERREANARAMRLKQEEEERRRAQEAAMLKKQQQEDEERRQLQETERRRKEQEELRKKQEEVRRKQEEELRRKQEQQEVLRQQEQRQQLEQQKAEQKRRHEVLQQQQQALLRLQQQQQELQRKKDLQIKAELQQRELQQKLQQKRQENQTSGGSLWGSPTPVSGTMSLTQIQQQEERDKVQREFKLQQLQAQQKREQQTRGVPGWGERPPVVNQPVKSLLQIQQEQAQQQNKRQQGSALSRSQPSHNPLSSSVWGNAGHLSASWGPAPNSANIWGSTPSKPPPPPQQQYDDEDDDEDDDDDDSDEEGGAFWDDAVKAASKSREQQQQQFVQQQRQQQKASQPQTNMASDKRANRDEENLRRLFHSQPSVDEFSVWCDQALRSLNIASGIDIPTFSAFLRDVESPYEASTAVYDYVKSYLGDNRETRDFAREFIERRKKQKDKIPASLPPFSQASVWGAPVPRGPSAARPTNMTQSGAFLSGPPQEDPQEAMNKKKRKKKMQKVDPSILGFSVNAADRVNMGEIQTVED</sequence>
<dbReference type="PROSITE" id="PS50829">
    <property type="entry name" value="GYF"/>
    <property type="match status" value="1"/>
</dbReference>
<feature type="compositionally biased region" description="Low complexity" evidence="1">
    <location>
        <begin position="1073"/>
        <end position="1092"/>
    </location>
</feature>